<feature type="compositionally biased region" description="Pro residues" evidence="1">
    <location>
        <begin position="87"/>
        <end position="99"/>
    </location>
</feature>
<evidence type="ECO:0000313" key="4">
    <source>
        <dbReference type="Proteomes" id="UP000807115"/>
    </source>
</evidence>
<dbReference type="PANTHER" id="PTHR46932">
    <property type="entry name" value="HEAVY METAL-ASSOCIATED ISOPRENYLATED PLANT PROTEIN 47"/>
    <property type="match status" value="1"/>
</dbReference>
<dbReference type="Gramene" id="EES12327">
    <property type="protein sequence ID" value="EES12327"/>
    <property type="gene ID" value="SORBI_3006G113400"/>
</dbReference>
<dbReference type="Gene3D" id="3.30.70.100">
    <property type="match status" value="1"/>
</dbReference>
<dbReference type="OrthoDB" id="692521at2759"/>
<dbReference type="Proteomes" id="UP000807115">
    <property type="component" value="Chromosome 6"/>
</dbReference>
<dbReference type="KEGG" id="sbi:8058673"/>
<gene>
    <name evidence="3" type="ORF">BDA96_06G125600</name>
</gene>
<feature type="domain" description="HMA" evidence="2">
    <location>
        <begin position="2"/>
        <end position="71"/>
    </location>
</feature>
<proteinExistence type="predicted"/>
<dbReference type="AlphaFoldDB" id="A0A921QQ28"/>
<feature type="region of interest" description="Disordered" evidence="1">
    <location>
        <begin position="70"/>
        <end position="99"/>
    </location>
</feature>
<evidence type="ECO:0000313" key="3">
    <source>
        <dbReference type="EMBL" id="KAG0526208.1"/>
    </source>
</evidence>
<evidence type="ECO:0000256" key="1">
    <source>
        <dbReference type="SAM" id="MobiDB-lite"/>
    </source>
</evidence>
<accession>A0A921QQ28</accession>
<sequence>MKQKTVIKVSMPCDRSRSKALTLAARADGVISVEITGGDKDKLEVVGDGVDTVCLVSCLRRKLGHADILQVEEVKPDDPTNKESPDGPTPPPEPVPPPPHPDYTYTDCCCCCHHHHPPPPMVICEEPSNCAVM</sequence>
<organism evidence="3 4">
    <name type="scientific">Sorghum bicolor</name>
    <name type="common">Sorghum</name>
    <name type="synonym">Sorghum vulgare</name>
    <dbReference type="NCBI Taxonomy" id="4558"/>
    <lineage>
        <taxon>Eukaryota</taxon>
        <taxon>Viridiplantae</taxon>
        <taxon>Streptophyta</taxon>
        <taxon>Embryophyta</taxon>
        <taxon>Tracheophyta</taxon>
        <taxon>Spermatophyta</taxon>
        <taxon>Magnoliopsida</taxon>
        <taxon>Liliopsida</taxon>
        <taxon>Poales</taxon>
        <taxon>Poaceae</taxon>
        <taxon>PACMAD clade</taxon>
        <taxon>Panicoideae</taxon>
        <taxon>Andropogonodae</taxon>
        <taxon>Andropogoneae</taxon>
        <taxon>Sorghinae</taxon>
        <taxon>Sorghum</taxon>
    </lineage>
</organism>
<reference evidence="3" key="1">
    <citation type="journal article" date="2019" name="BMC Genomics">
        <title>A new reference genome for Sorghum bicolor reveals high levels of sequence similarity between sweet and grain genotypes: implications for the genetics of sugar metabolism.</title>
        <authorList>
            <person name="Cooper E.A."/>
            <person name="Brenton Z.W."/>
            <person name="Flinn B.S."/>
            <person name="Jenkins J."/>
            <person name="Shu S."/>
            <person name="Flowers D."/>
            <person name="Luo F."/>
            <person name="Wang Y."/>
            <person name="Xia P."/>
            <person name="Barry K."/>
            <person name="Daum C."/>
            <person name="Lipzen A."/>
            <person name="Yoshinaga Y."/>
            <person name="Schmutz J."/>
            <person name="Saski C."/>
            <person name="Vermerris W."/>
            <person name="Kresovich S."/>
        </authorList>
    </citation>
    <scope>NUCLEOTIDE SEQUENCE</scope>
</reference>
<dbReference type="InterPro" id="IPR006121">
    <property type="entry name" value="HMA_dom"/>
</dbReference>
<evidence type="ECO:0000259" key="2">
    <source>
        <dbReference type="PROSITE" id="PS50846"/>
    </source>
</evidence>
<protein>
    <recommendedName>
        <fullName evidence="2">HMA domain-containing protein</fullName>
    </recommendedName>
</protein>
<dbReference type="EMBL" id="CM027685">
    <property type="protein sequence ID" value="KAG0526208.1"/>
    <property type="molecule type" value="Genomic_DNA"/>
</dbReference>
<reference evidence="3" key="2">
    <citation type="submission" date="2020-10" db="EMBL/GenBank/DDBJ databases">
        <authorList>
            <person name="Cooper E.A."/>
            <person name="Brenton Z.W."/>
            <person name="Flinn B.S."/>
            <person name="Jenkins J."/>
            <person name="Shu S."/>
            <person name="Flowers D."/>
            <person name="Luo F."/>
            <person name="Wang Y."/>
            <person name="Xia P."/>
            <person name="Barry K."/>
            <person name="Daum C."/>
            <person name="Lipzen A."/>
            <person name="Yoshinaga Y."/>
            <person name="Schmutz J."/>
            <person name="Saski C."/>
            <person name="Vermerris W."/>
            <person name="Kresovich S."/>
        </authorList>
    </citation>
    <scope>NUCLEOTIDE SEQUENCE</scope>
</reference>
<dbReference type="PANTHER" id="PTHR46932:SF20">
    <property type="entry name" value="HMA DOMAIN-CONTAINING PROTEIN"/>
    <property type="match status" value="1"/>
</dbReference>
<comment type="caution">
    <text evidence="3">The sequence shown here is derived from an EMBL/GenBank/DDBJ whole genome shotgun (WGS) entry which is preliminary data.</text>
</comment>
<name>A0A921QQ28_SORBI</name>
<dbReference type="PROSITE" id="PS50846">
    <property type="entry name" value="HMA_2"/>
    <property type="match status" value="1"/>
</dbReference>
<feature type="compositionally biased region" description="Basic and acidic residues" evidence="1">
    <location>
        <begin position="72"/>
        <end position="85"/>
    </location>
</feature>
<dbReference type="GO" id="GO:0046872">
    <property type="term" value="F:metal ion binding"/>
    <property type="evidence" value="ECO:0007669"/>
    <property type="project" value="InterPro"/>
</dbReference>
<dbReference type="OMA" id="MAKVEIC"/>
<dbReference type="InterPro" id="IPR042885">
    <property type="entry name" value="HIPP47/16"/>
</dbReference>